<organism evidence="1">
    <name type="scientific">Macrobrachium rosenbergii</name>
    <name type="common">Giant fresh water prawn</name>
    <dbReference type="NCBI Taxonomy" id="79674"/>
    <lineage>
        <taxon>Eukaryota</taxon>
        <taxon>Metazoa</taxon>
        <taxon>Ecdysozoa</taxon>
        <taxon>Arthropoda</taxon>
        <taxon>Crustacea</taxon>
        <taxon>Multicrustacea</taxon>
        <taxon>Malacostraca</taxon>
        <taxon>Eumalacostraca</taxon>
        <taxon>Eucarida</taxon>
        <taxon>Decapoda</taxon>
        <taxon>Pleocyemata</taxon>
        <taxon>Caridea</taxon>
        <taxon>Palaemonoidea</taxon>
        <taxon>Palaemonidae</taxon>
        <taxon>Macrobrachium</taxon>
    </lineage>
</organism>
<dbReference type="EMBL" id="EF364538">
    <property type="protein sequence ID" value="ABQ41233.1"/>
    <property type="molecule type" value="mRNA"/>
</dbReference>
<name>B8LG43_MACRS</name>
<sequence>MCACVQHHRNRSVFVQCTIILWGTSIHRHVQM</sequence>
<dbReference type="AlphaFoldDB" id="B8LG43"/>
<reference evidence="1" key="1">
    <citation type="submission" date="2007-01" db="EMBL/GenBank/DDBJ databases">
        <authorList>
            <person name="Dai Z.-M."/>
            <person name="Zhu X.-J."/>
            <person name="Yang W.-J."/>
        </authorList>
    </citation>
    <scope>NUCLEOTIDE SEQUENCE</scope>
</reference>
<protein>
    <submittedName>
        <fullName evidence="1">Male reproductive-related protein</fullName>
    </submittedName>
</protein>
<reference evidence="1" key="2">
    <citation type="journal article" date="2009" name="Mol. Biotechnol.">
        <title>Full-length normalization subtractive hybridization: a novel method for generating differentially expressed cDNAs.</title>
        <authorList>
            <person name="Dai Z.M."/>
            <person name="Zhu X.J."/>
            <person name="Yang W.J."/>
        </authorList>
    </citation>
    <scope>NUCLEOTIDE SEQUENCE</scope>
</reference>
<proteinExistence type="evidence at transcript level"/>
<evidence type="ECO:0000313" key="1">
    <source>
        <dbReference type="EMBL" id="ABQ41233.1"/>
    </source>
</evidence>
<accession>B8LG43</accession>